<dbReference type="OrthoDB" id="211174at2"/>
<dbReference type="AlphaFoldDB" id="A0A563DFI2"/>
<organism evidence="2 3">
    <name type="scientific">Apibacter muscae</name>
    <dbReference type="NCBI Taxonomy" id="2509004"/>
    <lineage>
        <taxon>Bacteria</taxon>
        <taxon>Pseudomonadati</taxon>
        <taxon>Bacteroidota</taxon>
        <taxon>Flavobacteriia</taxon>
        <taxon>Flavobacteriales</taxon>
        <taxon>Weeksellaceae</taxon>
        <taxon>Apibacter</taxon>
    </lineage>
</organism>
<dbReference type="Proteomes" id="UP000319499">
    <property type="component" value="Unassembled WGS sequence"/>
</dbReference>
<evidence type="ECO:0000313" key="2">
    <source>
        <dbReference type="EMBL" id="TWP29006.1"/>
    </source>
</evidence>
<evidence type="ECO:0000313" key="3">
    <source>
        <dbReference type="Proteomes" id="UP000319499"/>
    </source>
</evidence>
<keyword evidence="1" id="KW-1133">Transmembrane helix</keyword>
<dbReference type="NCBIfam" id="TIGR02117">
    <property type="entry name" value="chp_urease_rgn"/>
    <property type="match status" value="1"/>
</dbReference>
<evidence type="ECO:0000256" key="1">
    <source>
        <dbReference type="SAM" id="Phobius"/>
    </source>
</evidence>
<dbReference type="InterPro" id="IPR011727">
    <property type="entry name" value="CHP02117"/>
</dbReference>
<keyword evidence="3" id="KW-1185">Reference proteome</keyword>
<keyword evidence="1" id="KW-0472">Membrane</keyword>
<sequence>MKKLFKIIAYFLSSIIVFIILYFLAANILSRIVIQKEKDFSKDLAIYISTNGMHTDLILPLKTETIDWSKEIKYTDTKGKDNIQKYIALGWGDKGFYLDVPDWDHVKPSIAFKAAFGLSTTAIHATYLKEVVEDKDCKKIMISKEQYNKLVEFIKNDFQLDGNGHIINIKTEKTYGSNDAFYEATGTYQMFYTCNTWANTALKKSGLKSCLWTPFQEGIFRLYK</sequence>
<proteinExistence type="predicted"/>
<feature type="transmembrane region" description="Helical" evidence="1">
    <location>
        <begin position="7"/>
        <end position="29"/>
    </location>
</feature>
<reference evidence="2 3" key="1">
    <citation type="submission" date="2019-02" db="EMBL/GenBank/DDBJ databases">
        <title>Apibacter muscae sp. nov.: a novel member of the house fly microbiota.</title>
        <authorList>
            <person name="Park R."/>
        </authorList>
    </citation>
    <scope>NUCLEOTIDE SEQUENCE [LARGE SCALE GENOMIC DNA]</scope>
    <source>
        <strain evidence="2 3">AL1</strain>
    </source>
</reference>
<dbReference type="RefSeq" id="WP_146292056.1">
    <property type="nucleotide sequence ID" value="NZ_SELH01000016.1"/>
</dbReference>
<gene>
    <name evidence="2" type="ORF">ETU09_03985</name>
</gene>
<accession>A0A563DFI2</accession>
<comment type="caution">
    <text evidence="2">The sequence shown here is derived from an EMBL/GenBank/DDBJ whole genome shotgun (WGS) entry which is preliminary data.</text>
</comment>
<name>A0A563DFI2_9FLAO</name>
<keyword evidence="1" id="KW-0812">Transmembrane</keyword>
<dbReference type="Pfam" id="PF09601">
    <property type="entry name" value="DUF2459"/>
    <property type="match status" value="1"/>
</dbReference>
<dbReference type="EMBL" id="SELH01000016">
    <property type="protein sequence ID" value="TWP29006.1"/>
    <property type="molecule type" value="Genomic_DNA"/>
</dbReference>
<protein>
    <submittedName>
        <fullName evidence="2">TIGR02117 family protein</fullName>
    </submittedName>
</protein>